<feature type="transmembrane region" description="Helical" evidence="1">
    <location>
        <begin position="258"/>
        <end position="278"/>
    </location>
</feature>
<reference evidence="2 3" key="1">
    <citation type="journal article" date="2021" name="Arch. Microbiol.">
        <title>Thalassobius aquimarinus sp. nov., isolated from the Sea of Japan seashore.</title>
        <authorList>
            <person name="Kurilenko V.V."/>
            <person name="Romanenko L.A."/>
            <person name="Chernysheva N.Y."/>
            <person name="Velansky P.V."/>
            <person name="Tekutyeva L.A."/>
            <person name="Isaeva M.P."/>
            <person name="Mikhailov V.V."/>
        </authorList>
    </citation>
    <scope>NUCLEOTIDE SEQUENCE [LARGE SCALE GENOMIC DNA]</scope>
    <source>
        <strain evidence="2 3">KMM 8518</strain>
    </source>
</reference>
<proteinExistence type="predicted"/>
<keyword evidence="1" id="KW-0472">Membrane</keyword>
<comment type="caution">
    <text evidence="2">The sequence shown here is derived from an EMBL/GenBank/DDBJ whole genome shotgun (WGS) entry which is preliminary data.</text>
</comment>
<feature type="transmembrane region" description="Helical" evidence="1">
    <location>
        <begin position="229"/>
        <end position="246"/>
    </location>
</feature>
<feature type="transmembrane region" description="Helical" evidence="1">
    <location>
        <begin position="90"/>
        <end position="109"/>
    </location>
</feature>
<feature type="transmembrane region" description="Helical" evidence="1">
    <location>
        <begin position="32"/>
        <end position="54"/>
    </location>
</feature>
<feature type="transmembrane region" description="Helical" evidence="1">
    <location>
        <begin position="350"/>
        <end position="368"/>
    </location>
</feature>
<keyword evidence="1" id="KW-1133">Transmembrane helix</keyword>
<feature type="transmembrane region" description="Helical" evidence="1">
    <location>
        <begin position="374"/>
        <end position="392"/>
    </location>
</feature>
<gene>
    <name evidence="2" type="ORF">IT775_13495</name>
</gene>
<evidence type="ECO:0000256" key="1">
    <source>
        <dbReference type="SAM" id="Phobius"/>
    </source>
</evidence>
<keyword evidence="3" id="KW-1185">Reference proteome</keyword>
<dbReference type="RefSeq" id="WP_212701654.1">
    <property type="nucleotide sequence ID" value="NZ_JADMKU010000012.1"/>
</dbReference>
<organism evidence="2 3">
    <name type="scientific">Thalassovita aquimarina</name>
    <dbReference type="NCBI Taxonomy" id="2785917"/>
    <lineage>
        <taxon>Bacteria</taxon>
        <taxon>Pseudomonadati</taxon>
        <taxon>Pseudomonadota</taxon>
        <taxon>Alphaproteobacteria</taxon>
        <taxon>Rhodobacterales</taxon>
        <taxon>Roseobacteraceae</taxon>
        <taxon>Thalassovita</taxon>
    </lineage>
</organism>
<evidence type="ECO:0008006" key="4">
    <source>
        <dbReference type="Google" id="ProtNLM"/>
    </source>
</evidence>
<feature type="transmembrane region" description="Helical" evidence="1">
    <location>
        <begin position="60"/>
        <end position="78"/>
    </location>
</feature>
<keyword evidence="1" id="KW-0812">Transmembrane</keyword>
<evidence type="ECO:0000313" key="3">
    <source>
        <dbReference type="Proteomes" id="UP001195941"/>
    </source>
</evidence>
<feature type="transmembrane region" description="Helical" evidence="1">
    <location>
        <begin position="141"/>
        <end position="163"/>
    </location>
</feature>
<feature type="transmembrane region" description="Helical" evidence="1">
    <location>
        <begin position="322"/>
        <end position="343"/>
    </location>
</feature>
<dbReference type="EMBL" id="JADMKU010000012">
    <property type="protein sequence ID" value="MBR9652133.1"/>
    <property type="molecule type" value="Genomic_DNA"/>
</dbReference>
<dbReference type="Proteomes" id="UP001195941">
    <property type="component" value="Unassembled WGS sequence"/>
</dbReference>
<evidence type="ECO:0000313" key="2">
    <source>
        <dbReference type="EMBL" id="MBR9652133.1"/>
    </source>
</evidence>
<sequence>MFVVADTEELVADGVITTDQAKEIKRRARDAMISLAVNTVLCLGILAATAGFVFWLADPIAVLLLGSALLAGGIAILSRGADMFRMFGNAAALIGAGMLIGGGAAELLSHYEDSAGWIMTAAGAVTTGLSGYALTRESAAAGFVVGAILLMGVALHLFGLGFLLDQHDLFGAGKAAFFLYAFAAIAAAGWFTDIRLITALSIIPFAQALDTGTAYFHAAYVFYSPEPTLSILQMTALIALCLWVAAPSPQRLARHTGILAILAFVVANMSALVGSLWGDVVGETIWGPEYFDFSDTGPDSYPSQSDRYLAAKEAFRASTLEISANVFSVLWAITLVAIVFWAAHRNKRGLFNAAMTFGAIHAYTQFFENFSDEPLAYVIGGLAAIPLAWGMWRLNGMMIARSAAPSA</sequence>
<accession>A0ABS5HT98</accession>
<feature type="transmembrane region" description="Helical" evidence="1">
    <location>
        <begin position="175"/>
        <end position="192"/>
    </location>
</feature>
<name>A0ABS5HT98_9RHOB</name>
<feature type="transmembrane region" description="Helical" evidence="1">
    <location>
        <begin position="115"/>
        <end position="134"/>
    </location>
</feature>
<protein>
    <recommendedName>
        <fullName evidence="4">DUF2157 domain-containing protein</fullName>
    </recommendedName>
</protein>
<feature type="transmembrane region" description="Helical" evidence="1">
    <location>
        <begin position="199"/>
        <end position="223"/>
    </location>
</feature>